<dbReference type="HAMAP" id="MF_00161">
    <property type="entry name" value="LspA"/>
    <property type="match status" value="1"/>
</dbReference>
<dbReference type="Proteomes" id="UP000713880">
    <property type="component" value="Unassembled WGS sequence"/>
</dbReference>
<dbReference type="NCBIfam" id="TIGR00077">
    <property type="entry name" value="lspA"/>
    <property type="match status" value="1"/>
</dbReference>
<dbReference type="GO" id="GO:0004190">
    <property type="term" value="F:aspartic-type endopeptidase activity"/>
    <property type="evidence" value="ECO:0007669"/>
    <property type="project" value="UniProtKB-UniRule"/>
</dbReference>
<comment type="similarity">
    <text evidence="1 9 10">Belongs to the peptidase A8 family.</text>
</comment>
<comment type="caution">
    <text evidence="9">Lacks conserved residue(s) required for the propagation of feature annotation.</text>
</comment>
<keyword evidence="12" id="KW-1185">Reference proteome</keyword>
<gene>
    <name evidence="9 11" type="primary">lspA</name>
    <name evidence="11" type="ORF">H6A13_02580</name>
</gene>
<dbReference type="EMBL" id="JACJLV010000005">
    <property type="protein sequence ID" value="MBM6825992.1"/>
    <property type="molecule type" value="Genomic_DNA"/>
</dbReference>
<evidence type="ECO:0000256" key="3">
    <source>
        <dbReference type="ARBA" id="ARBA00022670"/>
    </source>
</evidence>
<sequence length="177" mass="20483">MQITKQRCVVCLKALAAAFGLVLFDQITKLMVVENLKDQSPFVLLDGIFELRYLENRGAAFGIFQGWQFFFIISAVFITAIVVWLFWKIPLEPRFLPLQICAVLIFSGAWGNCIDRISLGYVVDFFYFVLIDFPIFNIADIYVTVAAFALVLLLFFYYKEEDFERILHHRKPGRGTD</sequence>
<evidence type="ECO:0000256" key="7">
    <source>
        <dbReference type="ARBA" id="ARBA00022989"/>
    </source>
</evidence>
<keyword evidence="6 9" id="KW-0378">Hydrolase</keyword>
<evidence type="ECO:0000256" key="1">
    <source>
        <dbReference type="ARBA" id="ARBA00006139"/>
    </source>
</evidence>
<comment type="function">
    <text evidence="9">This protein specifically catalyzes the removal of signal peptides from prolipoproteins.</text>
</comment>
<evidence type="ECO:0000256" key="6">
    <source>
        <dbReference type="ARBA" id="ARBA00022801"/>
    </source>
</evidence>
<feature type="active site" evidence="9">
    <location>
        <position position="124"/>
    </location>
</feature>
<dbReference type="GO" id="GO:0006508">
    <property type="term" value="P:proteolysis"/>
    <property type="evidence" value="ECO:0007669"/>
    <property type="project" value="UniProtKB-KW"/>
</dbReference>
<evidence type="ECO:0000256" key="2">
    <source>
        <dbReference type="ARBA" id="ARBA00022475"/>
    </source>
</evidence>
<dbReference type="InterPro" id="IPR001872">
    <property type="entry name" value="Peptidase_A8"/>
</dbReference>
<evidence type="ECO:0000256" key="10">
    <source>
        <dbReference type="RuleBase" id="RU004181"/>
    </source>
</evidence>
<proteinExistence type="inferred from homology"/>
<dbReference type="PRINTS" id="PR00781">
    <property type="entry name" value="LIPOSIGPTASE"/>
</dbReference>
<comment type="caution">
    <text evidence="11">The sequence shown here is derived from an EMBL/GenBank/DDBJ whole genome shotgun (WGS) entry which is preliminary data.</text>
</comment>
<dbReference type="PANTHER" id="PTHR33695:SF1">
    <property type="entry name" value="LIPOPROTEIN SIGNAL PEPTIDASE"/>
    <property type="match status" value="1"/>
</dbReference>
<evidence type="ECO:0000256" key="4">
    <source>
        <dbReference type="ARBA" id="ARBA00022692"/>
    </source>
</evidence>
<dbReference type="EC" id="3.4.23.36" evidence="9"/>
<keyword evidence="3 9" id="KW-0645">Protease</keyword>
<dbReference type="PANTHER" id="PTHR33695">
    <property type="entry name" value="LIPOPROTEIN SIGNAL PEPTIDASE"/>
    <property type="match status" value="1"/>
</dbReference>
<evidence type="ECO:0000313" key="11">
    <source>
        <dbReference type="EMBL" id="MBM6825992.1"/>
    </source>
</evidence>
<keyword evidence="5 9" id="KW-0064">Aspartyl protease</keyword>
<dbReference type="AlphaFoldDB" id="A0A938XF74"/>
<evidence type="ECO:0000256" key="8">
    <source>
        <dbReference type="ARBA" id="ARBA00023136"/>
    </source>
</evidence>
<feature type="active site" evidence="9">
    <location>
        <position position="140"/>
    </location>
</feature>
<evidence type="ECO:0000256" key="5">
    <source>
        <dbReference type="ARBA" id="ARBA00022750"/>
    </source>
</evidence>
<evidence type="ECO:0000256" key="9">
    <source>
        <dbReference type="HAMAP-Rule" id="MF_00161"/>
    </source>
</evidence>
<keyword evidence="4 9" id="KW-0812">Transmembrane</keyword>
<dbReference type="Pfam" id="PF01252">
    <property type="entry name" value="Peptidase_A8"/>
    <property type="match status" value="1"/>
</dbReference>
<feature type="transmembrane region" description="Helical" evidence="9">
    <location>
        <begin position="94"/>
        <end position="113"/>
    </location>
</feature>
<comment type="catalytic activity">
    <reaction evidence="9">
        <text>Release of signal peptides from bacterial membrane prolipoproteins. Hydrolyzes -Xaa-Yaa-Zaa-|-(S,diacylglyceryl)Cys-, in which Xaa is hydrophobic (preferably Leu), and Yaa (Ala or Ser) and Zaa (Gly or Ala) have small, neutral side chains.</text>
        <dbReference type="EC" id="3.4.23.36"/>
    </reaction>
</comment>
<keyword evidence="7 9" id="KW-1133">Transmembrane helix</keyword>
<keyword evidence="2 9" id="KW-1003">Cell membrane</keyword>
<keyword evidence="8 9" id="KW-0472">Membrane</keyword>
<comment type="subcellular location">
    <subcellularLocation>
        <location evidence="9">Cell membrane</location>
        <topology evidence="9">Multi-pass membrane protein</topology>
    </subcellularLocation>
</comment>
<dbReference type="RefSeq" id="WP_204908057.1">
    <property type="nucleotide sequence ID" value="NZ_JACJLV010000005.1"/>
</dbReference>
<name>A0A938XF74_9CLOT</name>
<feature type="transmembrane region" description="Helical" evidence="9">
    <location>
        <begin position="125"/>
        <end position="158"/>
    </location>
</feature>
<organism evidence="11 12">
    <name type="scientific">Mordavella massiliensis</name>
    <dbReference type="NCBI Taxonomy" id="1871024"/>
    <lineage>
        <taxon>Bacteria</taxon>
        <taxon>Bacillati</taxon>
        <taxon>Bacillota</taxon>
        <taxon>Clostridia</taxon>
        <taxon>Eubacteriales</taxon>
        <taxon>Clostridiaceae</taxon>
        <taxon>Mordavella</taxon>
    </lineage>
</organism>
<reference evidence="11" key="1">
    <citation type="submission" date="2020-08" db="EMBL/GenBank/DDBJ databases">
        <authorList>
            <person name="Cejkova D."/>
            <person name="Kubasova T."/>
            <person name="Jahodarova E."/>
            <person name="Rychlik I."/>
        </authorList>
    </citation>
    <scope>NUCLEOTIDE SEQUENCE</scope>
    <source>
        <strain evidence="11">An420c</strain>
    </source>
</reference>
<protein>
    <recommendedName>
        <fullName evidence="9">Lipoprotein signal peptidase</fullName>
        <ecNumber evidence="9">3.4.23.36</ecNumber>
    </recommendedName>
    <alternativeName>
        <fullName evidence="9">Prolipoprotein signal peptidase</fullName>
    </alternativeName>
    <alternativeName>
        <fullName evidence="9">Signal peptidase II</fullName>
        <shortName evidence="9">SPase II</shortName>
    </alternativeName>
</protein>
<feature type="transmembrane region" description="Helical" evidence="9">
    <location>
        <begin position="67"/>
        <end position="87"/>
    </location>
</feature>
<dbReference type="GO" id="GO:0005886">
    <property type="term" value="C:plasma membrane"/>
    <property type="evidence" value="ECO:0007669"/>
    <property type="project" value="UniProtKB-SubCell"/>
</dbReference>
<reference evidence="11" key="2">
    <citation type="journal article" date="2021" name="Sci. Rep.">
        <title>The distribution of antibiotic resistance genes in chicken gut microbiota commensals.</title>
        <authorList>
            <person name="Juricova H."/>
            <person name="Matiasovicova J."/>
            <person name="Kubasova T."/>
            <person name="Cejkova D."/>
            <person name="Rychlik I."/>
        </authorList>
    </citation>
    <scope>NUCLEOTIDE SEQUENCE</scope>
    <source>
        <strain evidence="11">An420c</strain>
    </source>
</reference>
<accession>A0A938XF74</accession>
<evidence type="ECO:0000313" key="12">
    <source>
        <dbReference type="Proteomes" id="UP000713880"/>
    </source>
</evidence>
<comment type="pathway">
    <text evidence="9">Protein modification; lipoprotein biosynthesis (signal peptide cleavage).</text>
</comment>